<comment type="caution">
    <text evidence="1">The sequence shown here is derived from an EMBL/GenBank/DDBJ whole genome shotgun (WGS) entry which is preliminary data.</text>
</comment>
<proteinExistence type="predicted"/>
<accession>A0A146FS89</accession>
<dbReference type="Proteomes" id="UP000075230">
    <property type="component" value="Unassembled WGS sequence"/>
</dbReference>
<reference evidence="2" key="2">
    <citation type="submission" date="2016-02" db="EMBL/GenBank/DDBJ databases">
        <title>Genome sequencing of Aspergillus luchuensis NBRC 4314.</title>
        <authorList>
            <person name="Yamada O."/>
        </authorList>
    </citation>
    <scope>NUCLEOTIDE SEQUENCE [LARGE SCALE GENOMIC DNA]</scope>
    <source>
        <strain evidence="2">RIB 2604</strain>
    </source>
</reference>
<evidence type="ECO:0000313" key="2">
    <source>
        <dbReference type="Proteomes" id="UP000075230"/>
    </source>
</evidence>
<dbReference type="AlphaFoldDB" id="A0A146FS89"/>
<dbReference type="EMBL" id="BCWF01000025">
    <property type="protein sequence ID" value="GAT28408.1"/>
    <property type="molecule type" value="Genomic_DNA"/>
</dbReference>
<organism evidence="1 2">
    <name type="scientific">Aspergillus kawachii</name>
    <name type="common">White koji mold</name>
    <name type="synonym">Aspergillus awamori var. kawachi</name>
    <dbReference type="NCBI Taxonomy" id="1069201"/>
    <lineage>
        <taxon>Eukaryota</taxon>
        <taxon>Fungi</taxon>
        <taxon>Dikarya</taxon>
        <taxon>Ascomycota</taxon>
        <taxon>Pezizomycotina</taxon>
        <taxon>Eurotiomycetes</taxon>
        <taxon>Eurotiomycetidae</taxon>
        <taxon>Eurotiales</taxon>
        <taxon>Aspergillaceae</taxon>
        <taxon>Aspergillus</taxon>
        <taxon>Aspergillus subgen. Circumdati</taxon>
    </lineage>
</organism>
<protein>
    <submittedName>
        <fullName evidence="1">C6 transcription factor</fullName>
    </submittedName>
</protein>
<reference evidence="1 2" key="1">
    <citation type="journal article" date="2016" name="DNA Res.">
        <title>Genome sequence of Aspergillus luchuensis NBRC 4314.</title>
        <authorList>
            <person name="Yamada O."/>
            <person name="Machida M."/>
            <person name="Hosoyama A."/>
            <person name="Goto M."/>
            <person name="Takahashi T."/>
            <person name="Futagami T."/>
            <person name="Yamagata Y."/>
            <person name="Takeuchi M."/>
            <person name="Kobayashi T."/>
            <person name="Koike H."/>
            <person name="Abe K."/>
            <person name="Asai K."/>
            <person name="Arita M."/>
            <person name="Fujita N."/>
            <person name="Fukuda K."/>
            <person name="Higa K."/>
            <person name="Horikawa H."/>
            <person name="Ishikawa T."/>
            <person name="Jinno K."/>
            <person name="Kato Y."/>
            <person name="Kirimura K."/>
            <person name="Mizutani O."/>
            <person name="Nakasone K."/>
            <person name="Sano M."/>
            <person name="Shiraishi Y."/>
            <person name="Tsukahara M."/>
            <person name="Gomi K."/>
        </authorList>
    </citation>
    <scope>NUCLEOTIDE SEQUENCE [LARGE SCALE GENOMIC DNA]</scope>
    <source>
        <strain evidence="1 2">RIB 2604</strain>
    </source>
</reference>
<sequence length="134" mass="14682">MFKHHLAARASAGASGTDTPGWWIAPEFLSHIYIKTDDPIYLHYKVIPPIRLPRSRTLTSLKRFNAGSDDRGLEAQATSRLAGNATGDQLLRLARVTTARTRSPPALLPARLLPALLSHTRFPPDLGVDPIVVL</sequence>
<evidence type="ECO:0000313" key="1">
    <source>
        <dbReference type="EMBL" id="GAT28408.1"/>
    </source>
</evidence>
<gene>
    <name evidence="1" type="ORF">RIB2604_02600480</name>
</gene>
<name>A0A146FS89_ASPKA</name>